<comment type="similarity">
    <text evidence="11">Belongs to the JADE family.</text>
</comment>
<keyword evidence="9" id="KW-0206">Cytoskeleton</keyword>
<dbReference type="GO" id="GO:0000123">
    <property type="term" value="C:histone acetyltransferase complex"/>
    <property type="evidence" value="ECO:0007669"/>
    <property type="project" value="TreeGrafter"/>
</dbReference>
<dbReference type="Proteomes" id="UP000314982">
    <property type="component" value="Unassembled WGS sequence"/>
</dbReference>
<evidence type="ECO:0000256" key="13">
    <source>
        <dbReference type="ARBA" id="ARBA00041998"/>
    </source>
</evidence>
<protein>
    <recommendedName>
        <fullName evidence="12">Protein Jade-1</fullName>
    </recommendedName>
    <alternativeName>
        <fullName evidence="13">Jade family PHD finger protein 1</fullName>
    </alternativeName>
    <alternativeName>
        <fullName evidence="14">PHD finger protein 17</fullName>
    </alternativeName>
</protein>
<feature type="domain" description="PHD-type" evidence="19">
    <location>
        <begin position="149"/>
        <end position="259"/>
    </location>
</feature>
<dbReference type="STRING" id="62062.ENSHHUP00000036183"/>
<dbReference type="SMART" id="SM00249">
    <property type="entry name" value="PHD"/>
    <property type="match status" value="2"/>
</dbReference>
<name>A0A4W5MEB9_9TELE</name>
<reference evidence="20" key="3">
    <citation type="submission" date="2025-09" db="UniProtKB">
        <authorList>
            <consortium name="Ensembl"/>
        </authorList>
    </citation>
    <scope>IDENTIFICATION</scope>
</reference>
<dbReference type="GeneTree" id="ENSGT00940000158247"/>
<evidence type="ECO:0000256" key="3">
    <source>
        <dbReference type="ARBA" id="ARBA00022723"/>
    </source>
</evidence>
<dbReference type="InterPro" id="IPR019787">
    <property type="entry name" value="Znf_PHD-finger"/>
</dbReference>
<evidence type="ECO:0000256" key="9">
    <source>
        <dbReference type="ARBA" id="ARBA00023212"/>
    </source>
</evidence>
<dbReference type="InterPro" id="IPR050701">
    <property type="entry name" value="Histone_Mod_Regulator"/>
</dbReference>
<feature type="domain" description="PHD-type" evidence="18">
    <location>
        <begin position="97"/>
        <end position="147"/>
    </location>
</feature>
<keyword evidence="17" id="KW-1133">Transmembrane helix</keyword>
<keyword evidence="7" id="KW-0805">Transcription regulation</keyword>
<dbReference type="Ensembl" id="ENSHHUT00000037624.1">
    <property type="protein sequence ID" value="ENSHHUP00000036183.1"/>
    <property type="gene ID" value="ENSHHUG00000022731.1"/>
</dbReference>
<dbReference type="PROSITE" id="PS01359">
    <property type="entry name" value="ZF_PHD_1"/>
    <property type="match status" value="1"/>
</dbReference>
<evidence type="ECO:0000256" key="12">
    <source>
        <dbReference type="ARBA" id="ARBA00040212"/>
    </source>
</evidence>
<dbReference type="PANTHER" id="PTHR13793">
    <property type="entry name" value="PHD FINGER PROTEINS"/>
    <property type="match status" value="1"/>
</dbReference>
<keyword evidence="6" id="KW-0862">Zinc</keyword>
<dbReference type="InterPro" id="IPR019786">
    <property type="entry name" value="Zinc_finger_PHD-type_CS"/>
</dbReference>
<evidence type="ECO:0000256" key="6">
    <source>
        <dbReference type="ARBA" id="ARBA00022833"/>
    </source>
</evidence>
<dbReference type="InterPro" id="IPR034732">
    <property type="entry name" value="EPHD"/>
</dbReference>
<evidence type="ECO:0000313" key="20">
    <source>
        <dbReference type="Ensembl" id="ENSHHUP00000036183.1"/>
    </source>
</evidence>
<dbReference type="AlphaFoldDB" id="A0A4W5MEB9"/>
<dbReference type="InterPro" id="IPR001965">
    <property type="entry name" value="Znf_PHD"/>
</dbReference>
<dbReference type="PROSITE" id="PS51805">
    <property type="entry name" value="EPHD"/>
    <property type="match status" value="1"/>
</dbReference>
<feature type="region of interest" description="Disordered" evidence="16">
    <location>
        <begin position="348"/>
        <end position="370"/>
    </location>
</feature>
<keyword evidence="4" id="KW-0677">Repeat</keyword>
<dbReference type="GO" id="GO:0005634">
    <property type="term" value="C:nucleus"/>
    <property type="evidence" value="ECO:0007669"/>
    <property type="project" value="UniProtKB-SubCell"/>
</dbReference>
<organism evidence="20 21">
    <name type="scientific">Hucho hucho</name>
    <name type="common">huchen</name>
    <dbReference type="NCBI Taxonomy" id="62062"/>
    <lineage>
        <taxon>Eukaryota</taxon>
        <taxon>Metazoa</taxon>
        <taxon>Chordata</taxon>
        <taxon>Craniata</taxon>
        <taxon>Vertebrata</taxon>
        <taxon>Euteleostomi</taxon>
        <taxon>Actinopterygii</taxon>
        <taxon>Neopterygii</taxon>
        <taxon>Teleostei</taxon>
        <taxon>Protacanthopterygii</taxon>
        <taxon>Salmoniformes</taxon>
        <taxon>Salmonidae</taxon>
        <taxon>Salmoninae</taxon>
        <taxon>Hucho</taxon>
    </lineage>
</organism>
<dbReference type="InterPro" id="IPR011011">
    <property type="entry name" value="Znf_FYVE_PHD"/>
</dbReference>
<dbReference type="SUPFAM" id="SSF57903">
    <property type="entry name" value="FYVE/PHD zinc finger"/>
    <property type="match status" value="1"/>
</dbReference>
<feature type="transmembrane region" description="Helical" evidence="17">
    <location>
        <begin position="187"/>
        <end position="215"/>
    </location>
</feature>
<dbReference type="PROSITE" id="PS50016">
    <property type="entry name" value="ZF_PHD_2"/>
    <property type="match status" value="1"/>
</dbReference>
<dbReference type="GO" id="GO:0006357">
    <property type="term" value="P:regulation of transcription by RNA polymerase II"/>
    <property type="evidence" value="ECO:0007669"/>
    <property type="project" value="TreeGrafter"/>
</dbReference>
<evidence type="ECO:0000256" key="7">
    <source>
        <dbReference type="ARBA" id="ARBA00023015"/>
    </source>
</evidence>
<keyword evidence="9" id="KW-0963">Cytoplasm</keyword>
<comment type="subcellular location">
    <subcellularLocation>
        <location evidence="1">Cytoplasm</location>
        <location evidence="1">Cytoskeleton</location>
        <location evidence="1">Cilium basal body</location>
    </subcellularLocation>
    <subcellularLocation>
        <location evidence="2">Nucleus</location>
    </subcellularLocation>
</comment>
<evidence type="ECO:0000256" key="17">
    <source>
        <dbReference type="SAM" id="Phobius"/>
    </source>
</evidence>
<keyword evidence="21" id="KW-1185">Reference proteome</keyword>
<dbReference type="FunFam" id="3.30.40.10:FF:000004">
    <property type="entry name" value="Jade family PHD finger 2"/>
    <property type="match status" value="1"/>
</dbReference>
<evidence type="ECO:0000256" key="14">
    <source>
        <dbReference type="ARBA" id="ARBA00042970"/>
    </source>
</evidence>
<sequence>VLVYWKSQIFSECSVCLCPCVVQLFRTDFITAMKLHDKYHLNPEDYYVLADPWRQEWEKGVQVPPKHHPSACSPVGHRAMEEFERCCYDRMRHAMADVVCDVCRSPDSEDNNEMVFCDKCNICVHQVCYGILKVPKGSWLCHTCALGISPKCQVCPKKGGAMKPTCSGTKWVHVSCALWIPEMYVTLAVLSLSVLYLFSNFVSYLSVTLAILYLFPQCSANSCRTAFHVSCALEGSLEMNTIIKEQDEVKFKSFCPKHSGLVGGEDVPNRALNLRHIRLQQLEEELNQLVDLKEVSQALQLNQETVHFMYQYWKLKYQANHSQPLLTTQMEESLARREHVLLHHLRGMGQGAAPTPPRLATPRQRSLAIG</sequence>
<keyword evidence="17" id="KW-0472">Membrane</keyword>
<evidence type="ECO:0000256" key="15">
    <source>
        <dbReference type="PROSITE-ProRule" id="PRU00146"/>
    </source>
</evidence>
<keyword evidence="5 15" id="KW-0863">Zinc-finger</keyword>
<evidence type="ECO:0000259" key="19">
    <source>
        <dbReference type="PROSITE" id="PS51805"/>
    </source>
</evidence>
<evidence type="ECO:0000256" key="5">
    <source>
        <dbReference type="ARBA" id="ARBA00022771"/>
    </source>
</evidence>
<dbReference type="Pfam" id="PF13831">
    <property type="entry name" value="PHD_2"/>
    <property type="match status" value="1"/>
</dbReference>
<dbReference type="Gene3D" id="3.30.40.10">
    <property type="entry name" value="Zinc/RING finger domain, C3HC4 (zinc finger)"/>
    <property type="match status" value="3"/>
</dbReference>
<reference evidence="20" key="2">
    <citation type="submission" date="2025-08" db="UniProtKB">
        <authorList>
            <consortium name="Ensembl"/>
        </authorList>
    </citation>
    <scope>IDENTIFICATION</scope>
</reference>
<dbReference type="PANTHER" id="PTHR13793:SF79">
    <property type="entry name" value="PROTEIN JADE-1"/>
    <property type="match status" value="1"/>
</dbReference>
<evidence type="ECO:0000256" key="10">
    <source>
        <dbReference type="ARBA" id="ARBA00023242"/>
    </source>
</evidence>
<dbReference type="GO" id="GO:0008270">
    <property type="term" value="F:zinc ion binding"/>
    <property type="evidence" value="ECO:0007669"/>
    <property type="project" value="UniProtKB-KW"/>
</dbReference>
<keyword evidence="8" id="KW-0804">Transcription</keyword>
<evidence type="ECO:0000313" key="21">
    <source>
        <dbReference type="Proteomes" id="UP000314982"/>
    </source>
</evidence>
<evidence type="ECO:0000259" key="18">
    <source>
        <dbReference type="PROSITE" id="PS50016"/>
    </source>
</evidence>
<keyword evidence="10" id="KW-0539">Nucleus</keyword>
<evidence type="ECO:0000256" key="16">
    <source>
        <dbReference type="SAM" id="MobiDB-lite"/>
    </source>
</evidence>
<keyword evidence="17" id="KW-0812">Transmembrane</keyword>
<evidence type="ECO:0000256" key="2">
    <source>
        <dbReference type="ARBA" id="ARBA00004123"/>
    </source>
</evidence>
<evidence type="ECO:0000256" key="4">
    <source>
        <dbReference type="ARBA" id="ARBA00022737"/>
    </source>
</evidence>
<dbReference type="Pfam" id="PF13771">
    <property type="entry name" value="zf-HC5HC2H"/>
    <property type="match status" value="1"/>
</dbReference>
<evidence type="ECO:0000256" key="1">
    <source>
        <dbReference type="ARBA" id="ARBA00004120"/>
    </source>
</evidence>
<accession>A0A4W5MEB9</accession>
<reference evidence="21" key="1">
    <citation type="submission" date="2018-06" db="EMBL/GenBank/DDBJ databases">
        <title>Genome assembly of Danube salmon.</title>
        <authorList>
            <person name="Macqueen D.J."/>
            <person name="Gundappa M.K."/>
        </authorList>
    </citation>
    <scope>NUCLEOTIDE SEQUENCE [LARGE SCALE GENOMIC DNA]</scope>
</reference>
<evidence type="ECO:0000256" key="8">
    <source>
        <dbReference type="ARBA" id="ARBA00023163"/>
    </source>
</evidence>
<keyword evidence="3" id="KW-0479">Metal-binding</keyword>
<dbReference type="Pfam" id="PF13832">
    <property type="entry name" value="zf-HC5HC2H_2"/>
    <property type="match status" value="1"/>
</dbReference>
<proteinExistence type="inferred from homology"/>
<dbReference type="InterPro" id="IPR013083">
    <property type="entry name" value="Znf_RING/FYVE/PHD"/>
</dbReference>
<evidence type="ECO:0000256" key="11">
    <source>
        <dbReference type="ARBA" id="ARBA00038371"/>
    </source>
</evidence>